<reference evidence="2 3" key="1">
    <citation type="submission" date="2024-06" db="EMBL/GenBank/DDBJ databases">
        <title>Genome of Rhodovulum iodosum, a marine photoferrotroph.</title>
        <authorList>
            <person name="Bianchini G."/>
            <person name="Nikeleit V."/>
            <person name="Kappler A."/>
            <person name="Bryce C."/>
            <person name="Sanchez-Baracaldo P."/>
        </authorList>
    </citation>
    <scope>NUCLEOTIDE SEQUENCE [LARGE SCALE GENOMIC DNA]</scope>
    <source>
        <strain evidence="2 3">UT/N1</strain>
    </source>
</reference>
<sequence length="226" mass="23874">MRVICLVLMLLLGAPGAHAGAWPRGEGQAFLSFSQAHSADPGQRGGTPDSYAGLYAEYGLGPRLTLGLDAGHARDAGSWTAIAYLRRSLDRGAGRHRVAAELGLGARGRAGRRAEPVLRPGLSWGMGLNTRWGPGWAGVESYAEHRVESAETALKADTTLGLKPRPGRMLILQIQTGDYPGAAPYLRLAPSLVQRVGRHGHLELGLTAAALGDTRVGVKLGTWVAF</sequence>
<name>A0ABV3XWY4_9RHOB</name>
<evidence type="ECO:0000313" key="2">
    <source>
        <dbReference type="EMBL" id="MEX5729886.1"/>
    </source>
</evidence>
<evidence type="ECO:0000256" key="1">
    <source>
        <dbReference type="SAM" id="SignalP"/>
    </source>
</evidence>
<accession>A0ABV3XWY4</accession>
<keyword evidence="3" id="KW-1185">Reference proteome</keyword>
<protein>
    <recommendedName>
        <fullName evidence="4">Cellulose biosynthesis protein BcsS</fullName>
    </recommendedName>
</protein>
<feature type="signal peptide" evidence="1">
    <location>
        <begin position="1"/>
        <end position="19"/>
    </location>
</feature>
<evidence type="ECO:0008006" key="4">
    <source>
        <dbReference type="Google" id="ProtNLM"/>
    </source>
</evidence>
<dbReference type="Proteomes" id="UP001560019">
    <property type="component" value="Unassembled WGS sequence"/>
</dbReference>
<dbReference type="EMBL" id="JBEHHI010000003">
    <property type="protein sequence ID" value="MEX5729886.1"/>
    <property type="molecule type" value="Genomic_DNA"/>
</dbReference>
<dbReference type="RefSeq" id="WP_125404528.1">
    <property type="nucleotide sequence ID" value="NZ_JBEHHI010000003.1"/>
</dbReference>
<comment type="caution">
    <text evidence="2">The sequence shown here is derived from an EMBL/GenBank/DDBJ whole genome shotgun (WGS) entry which is preliminary data.</text>
</comment>
<evidence type="ECO:0000313" key="3">
    <source>
        <dbReference type="Proteomes" id="UP001560019"/>
    </source>
</evidence>
<keyword evidence="1" id="KW-0732">Signal</keyword>
<proteinExistence type="predicted"/>
<gene>
    <name evidence="2" type="ORF">Ga0609869_003239</name>
</gene>
<feature type="chain" id="PRO_5047065677" description="Cellulose biosynthesis protein BcsS" evidence="1">
    <location>
        <begin position="20"/>
        <end position="226"/>
    </location>
</feature>
<organism evidence="2 3">
    <name type="scientific">Rhodovulum iodosum</name>
    <dbReference type="NCBI Taxonomy" id="68291"/>
    <lineage>
        <taxon>Bacteria</taxon>
        <taxon>Pseudomonadati</taxon>
        <taxon>Pseudomonadota</taxon>
        <taxon>Alphaproteobacteria</taxon>
        <taxon>Rhodobacterales</taxon>
        <taxon>Paracoccaceae</taxon>
        <taxon>Rhodovulum</taxon>
    </lineage>
</organism>